<feature type="domain" description="EF-hand" evidence="4">
    <location>
        <begin position="101"/>
        <end position="136"/>
    </location>
</feature>
<dbReference type="STRING" id="400727.A0A2T7P9X6"/>
<dbReference type="PANTHER" id="PTHR23055:SF60">
    <property type="entry name" value="CALAXIN"/>
    <property type="match status" value="1"/>
</dbReference>
<dbReference type="SUPFAM" id="SSF47473">
    <property type="entry name" value="EF-hand"/>
    <property type="match status" value="1"/>
</dbReference>
<evidence type="ECO:0000256" key="2">
    <source>
        <dbReference type="ARBA" id="ARBA00022737"/>
    </source>
</evidence>
<organism evidence="5 6">
    <name type="scientific">Pomacea canaliculata</name>
    <name type="common">Golden apple snail</name>
    <dbReference type="NCBI Taxonomy" id="400727"/>
    <lineage>
        <taxon>Eukaryota</taxon>
        <taxon>Metazoa</taxon>
        <taxon>Spiralia</taxon>
        <taxon>Lophotrochozoa</taxon>
        <taxon>Mollusca</taxon>
        <taxon>Gastropoda</taxon>
        <taxon>Caenogastropoda</taxon>
        <taxon>Architaenioglossa</taxon>
        <taxon>Ampullarioidea</taxon>
        <taxon>Ampullariidae</taxon>
        <taxon>Pomacea</taxon>
    </lineage>
</organism>
<keyword evidence="6" id="KW-1185">Reference proteome</keyword>
<dbReference type="InterPro" id="IPR018247">
    <property type="entry name" value="EF_Hand_1_Ca_BS"/>
</dbReference>
<keyword evidence="2" id="KW-0677">Repeat</keyword>
<sequence length="154" mass="18144">MSHRKPYISVHKHQMRLKKLCRESSLPVDKVRQLIDYFNFVTTNPPGKMPRAQFRAEMTELFTLNDDFMLDNLYRCFDQKNRGYLIMEEYVRGMGMFLSDNLSIKIRLCFQVYDLNGDGFISREEILQWLKGSLVKQSHEDDTDESIKSSSISS</sequence>
<gene>
    <name evidence="5" type="ORF">C0Q70_09486</name>
</gene>
<evidence type="ECO:0000259" key="4">
    <source>
        <dbReference type="PROSITE" id="PS50222"/>
    </source>
</evidence>
<dbReference type="PANTHER" id="PTHR23055">
    <property type="entry name" value="CALCIUM BINDING PROTEINS"/>
    <property type="match status" value="1"/>
</dbReference>
<dbReference type="GO" id="GO:0005509">
    <property type="term" value="F:calcium ion binding"/>
    <property type="evidence" value="ECO:0007669"/>
    <property type="project" value="InterPro"/>
</dbReference>
<dbReference type="Gene3D" id="1.10.238.10">
    <property type="entry name" value="EF-hand"/>
    <property type="match status" value="1"/>
</dbReference>
<dbReference type="PROSITE" id="PS00018">
    <property type="entry name" value="EF_HAND_1"/>
    <property type="match status" value="1"/>
</dbReference>
<dbReference type="InterPro" id="IPR002048">
    <property type="entry name" value="EF_hand_dom"/>
</dbReference>
<reference evidence="5 6" key="1">
    <citation type="submission" date="2018-04" db="EMBL/GenBank/DDBJ databases">
        <title>The genome of golden apple snail Pomacea canaliculata provides insight into stress tolerance and invasive adaptation.</title>
        <authorList>
            <person name="Liu C."/>
            <person name="Liu B."/>
            <person name="Ren Y."/>
            <person name="Zhang Y."/>
            <person name="Wang H."/>
            <person name="Li S."/>
            <person name="Jiang F."/>
            <person name="Yin L."/>
            <person name="Zhang G."/>
            <person name="Qian W."/>
            <person name="Fan W."/>
        </authorList>
    </citation>
    <scope>NUCLEOTIDE SEQUENCE [LARGE SCALE GENOMIC DNA]</scope>
    <source>
        <strain evidence="5">SZHN2017</strain>
        <tissue evidence="5">Muscle</tissue>
    </source>
</reference>
<dbReference type="InterPro" id="IPR028846">
    <property type="entry name" value="Recoverin"/>
</dbReference>
<keyword evidence="3" id="KW-0106">Calcium</keyword>
<dbReference type="OrthoDB" id="191686at2759"/>
<dbReference type="EMBL" id="PZQS01000005">
    <property type="protein sequence ID" value="PVD30224.1"/>
    <property type="molecule type" value="Genomic_DNA"/>
</dbReference>
<evidence type="ECO:0000313" key="5">
    <source>
        <dbReference type="EMBL" id="PVD30224.1"/>
    </source>
</evidence>
<accession>A0A2T7P9X6</accession>
<protein>
    <recommendedName>
        <fullName evidence="4">EF-hand domain-containing protein</fullName>
    </recommendedName>
</protein>
<dbReference type="Pfam" id="PF13202">
    <property type="entry name" value="EF-hand_5"/>
    <property type="match status" value="1"/>
</dbReference>
<dbReference type="AlphaFoldDB" id="A0A2T7P9X6"/>
<name>A0A2T7P9X6_POMCA</name>
<dbReference type="SMART" id="SM00054">
    <property type="entry name" value="EFh"/>
    <property type="match status" value="1"/>
</dbReference>
<evidence type="ECO:0000256" key="3">
    <source>
        <dbReference type="ARBA" id="ARBA00022837"/>
    </source>
</evidence>
<evidence type="ECO:0000256" key="1">
    <source>
        <dbReference type="ARBA" id="ARBA00022723"/>
    </source>
</evidence>
<dbReference type="PROSITE" id="PS50222">
    <property type="entry name" value="EF_HAND_2"/>
    <property type="match status" value="1"/>
</dbReference>
<comment type="caution">
    <text evidence="5">The sequence shown here is derived from an EMBL/GenBank/DDBJ whole genome shotgun (WGS) entry which is preliminary data.</text>
</comment>
<dbReference type="InterPro" id="IPR011992">
    <property type="entry name" value="EF-hand-dom_pair"/>
</dbReference>
<proteinExistence type="predicted"/>
<evidence type="ECO:0000313" key="6">
    <source>
        <dbReference type="Proteomes" id="UP000245119"/>
    </source>
</evidence>
<keyword evidence="1" id="KW-0479">Metal-binding</keyword>
<dbReference type="Proteomes" id="UP000245119">
    <property type="component" value="Linkage Group LG5"/>
</dbReference>